<name>A0AAV9IUC9_CYACA</name>
<dbReference type="GO" id="GO:0016491">
    <property type="term" value="F:oxidoreductase activity"/>
    <property type="evidence" value="ECO:0007669"/>
    <property type="project" value="TreeGrafter"/>
</dbReference>
<dbReference type="Pfam" id="PF13646">
    <property type="entry name" value="HEAT_2"/>
    <property type="match status" value="1"/>
</dbReference>
<dbReference type="SMART" id="SM00567">
    <property type="entry name" value="EZ_HEAT"/>
    <property type="match status" value="5"/>
</dbReference>
<dbReference type="PANTHER" id="PTHR12697">
    <property type="entry name" value="PBS LYASE HEAT-LIKE PROTEIN"/>
    <property type="match status" value="1"/>
</dbReference>
<gene>
    <name evidence="1" type="ORF">CDCA_CDCA06G1877</name>
</gene>
<accession>A0AAV9IUC9</accession>
<evidence type="ECO:0000313" key="1">
    <source>
        <dbReference type="EMBL" id="KAK4535852.1"/>
    </source>
</evidence>
<dbReference type="SUPFAM" id="SSF48371">
    <property type="entry name" value="ARM repeat"/>
    <property type="match status" value="1"/>
</dbReference>
<dbReference type="InterPro" id="IPR011989">
    <property type="entry name" value="ARM-like"/>
</dbReference>
<evidence type="ECO:0000313" key="2">
    <source>
        <dbReference type="Proteomes" id="UP001301350"/>
    </source>
</evidence>
<dbReference type="PANTHER" id="PTHR12697:SF5">
    <property type="entry name" value="DEOXYHYPUSINE HYDROXYLASE"/>
    <property type="match status" value="1"/>
</dbReference>
<dbReference type="EMBL" id="JANCYW010000006">
    <property type="protein sequence ID" value="KAK4535852.1"/>
    <property type="molecule type" value="Genomic_DNA"/>
</dbReference>
<proteinExistence type="predicted"/>
<organism evidence="1 2">
    <name type="scientific">Cyanidium caldarium</name>
    <name type="common">Red alga</name>
    <dbReference type="NCBI Taxonomy" id="2771"/>
    <lineage>
        <taxon>Eukaryota</taxon>
        <taxon>Rhodophyta</taxon>
        <taxon>Bangiophyceae</taxon>
        <taxon>Cyanidiales</taxon>
        <taxon>Cyanidiaceae</taxon>
        <taxon>Cyanidium</taxon>
    </lineage>
</organism>
<protein>
    <recommendedName>
        <fullName evidence="3">HEAT repeat domain-containing protein</fullName>
    </recommendedName>
</protein>
<dbReference type="Gene3D" id="1.25.10.10">
    <property type="entry name" value="Leucine-rich Repeat Variant"/>
    <property type="match status" value="2"/>
</dbReference>
<reference evidence="1 2" key="1">
    <citation type="submission" date="2022-07" db="EMBL/GenBank/DDBJ databases">
        <title>Genome-wide signatures of adaptation to extreme environments.</title>
        <authorList>
            <person name="Cho C.H."/>
            <person name="Yoon H.S."/>
        </authorList>
    </citation>
    <scope>NUCLEOTIDE SEQUENCE [LARGE SCALE GENOMIC DNA]</scope>
    <source>
        <strain evidence="1 2">DBV 063 E5</strain>
    </source>
</reference>
<evidence type="ECO:0008006" key="3">
    <source>
        <dbReference type="Google" id="ProtNLM"/>
    </source>
</evidence>
<dbReference type="InterPro" id="IPR016024">
    <property type="entry name" value="ARM-type_fold"/>
</dbReference>
<dbReference type="Proteomes" id="UP001301350">
    <property type="component" value="Unassembled WGS sequence"/>
</dbReference>
<keyword evidence="2" id="KW-1185">Reference proteome</keyword>
<sequence length="224" mass="24223">MQCRRTTHEQAAPVLIAAATRFEPEVQNRSFTAIALGNMPNARSYELLSTMLRTDDAGEVRASAAAGLGYLGDARALPELRLALLEDHHWSTRISAAVALGMLRDQRAVDVLMDGLRGAFTRSAAEKEALQRACIGSLGELGATAAMPQLLPFAQARDFLTRQVLAEALGALMPSCNTPDTAAYRQAAEKCLQHLAQDAHTNVRDAAQIAWRRLADEAEKEGVE</sequence>
<comment type="caution">
    <text evidence="1">The sequence shown here is derived from an EMBL/GenBank/DDBJ whole genome shotgun (WGS) entry which is preliminary data.</text>
</comment>
<dbReference type="AlphaFoldDB" id="A0AAV9IUC9"/>
<dbReference type="InterPro" id="IPR004155">
    <property type="entry name" value="PBS_lyase_HEAT"/>
</dbReference>